<protein>
    <submittedName>
        <fullName evidence="1">Uncharacterized protein</fullName>
    </submittedName>
</protein>
<name>A0A4R8A827_9FIRM</name>
<comment type="caution">
    <text evidence="1">The sequence shown here is derived from an EMBL/GenBank/DDBJ whole genome shotgun (WGS) entry which is preliminary data.</text>
</comment>
<dbReference type="EMBL" id="SODD01000003">
    <property type="protein sequence ID" value="TDW25795.1"/>
    <property type="molecule type" value="Genomic_DNA"/>
</dbReference>
<accession>A0A4R8A827</accession>
<reference evidence="1 2" key="1">
    <citation type="submission" date="2019-03" db="EMBL/GenBank/DDBJ databases">
        <title>Genomic Encyclopedia of Type Strains, Phase IV (KMG-IV): sequencing the most valuable type-strain genomes for metagenomic binning, comparative biology and taxonomic classification.</title>
        <authorList>
            <person name="Goeker M."/>
        </authorList>
    </citation>
    <scope>NUCLEOTIDE SEQUENCE [LARGE SCALE GENOMIC DNA]</scope>
    <source>
        <strain evidence="1 2">DSM 28867</strain>
    </source>
</reference>
<dbReference type="Proteomes" id="UP000294743">
    <property type="component" value="Unassembled WGS sequence"/>
</dbReference>
<organism evidence="1 2">
    <name type="scientific">Breznakia blatticola</name>
    <dbReference type="NCBI Taxonomy" id="1754012"/>
    <lineage>
        <taxon>Bacteria</taxon>
        <taxon>Bacillati</taxon>
        <taxon>Bacillota</taxon>
        <taxon>Erysipelotrichia</taxon>
        <taxon>Erysipelotrichales</taxon>
        <taxon>Erysipelotrichaceae</taxon>
        <taxon>Breznakia</taxon>
    </lineage>
</organism>
<sequence length="139" mass="16565">MQLPTEKDMEVFAQSHEIEPNQNTMIAFRTFGKKKSLLSFVMQQDHQSSYYEERPYKLVVGPDKMVLASIDGNESFVYYKVQMDDFQVKKKHYKIEVKFYYEGEVVQFFVMIDGAKEMLYSSKHLAYMMQTNWCNYISK</sequence>
<keyword evidence="2" id="KW-1185">Reference proteome</keyword>
<evidence type="ECO:0000313" key="2">
    <source>
        <dbReference type="Proteomes" id="UP000294743"/>
    </source>
</evidence>
<evidence type="ECO:0000313" key="1">
    <source>
        <dbReference type="EMBL" id="TDW25795.1"/>
    </source>
</evidence>
<proteinExistence type="predicted"/>
<dbReference type="AlphaFoldDB" id="A0A4R8A827"/>
<gene>
    <name evidence="1" type="ORF">EDD63_10382</name>
</gene>